<comment type="caution">
    <text evidence="2">The sequence shown here is derived from an EMBL/GenBank/DDBJ whole genome shotgun (WGS) entry which is preliminary data.</text>
</comment>
<accession>A0AAW9NNG1</accession>
<gene>
    <name evidence="2" type="ORF">P9B03_10995</name>
</gene>
<proteinExistence type="predicted"/>
<keyword evidence="3" id="KW-1185">Reference proteome</keyword>
<dbReference type="Gene3D" id="3.40.50.300">
    <property type="entry name" value="P-loop containing nucleotide triphosphate hydrolases"/>
    <property type="match status" value="2"/>
</dbReference>
<dbReference type="Proteomes" id="UP001344888">
    <property type="component" value="Unassembled WGS sequence"/>
</dbReference>
<dbReference type="InterPro" id="IPR027417">
    <property type="entry name" value="P-loop_NTPase"/>
</dbReference>
<evidence type="ECO:0000313" key="2">
    <source>
        <dbReference type="EMBL" id="MEC1179010.1"/>
    </source>
</evidence>
<dbReference type="SUPFAM" id="SSF52540">
    <property type="entry name" value="P-loop containing nucleoside triphosphate hydrolases"/>
    <property type="match status" value="1"/>
</dbReference>
<evidence type="ECO:0000313" key="3">
    <source>
        <dbReference type="Proteomes" id="UP001344888"/>
    </source>
</evidence>
<dbReference type="RefSeq" id="WP_326123499.1">
    <property type="nucleotide sequence ID" value="NZ_JARSFG010000015.1"/>
</dbReference>
<evidence type="ECO:0000256" key="1">
    <source>
        <dbReference type="SAM" id="Coils"/>
    </source>
</evidence>
<name>A0AAW9NNG1_9BACL</name>
<feature type="coiled-coil region" evidence="1">
    <location>
        <begin position="716"/>
        <end position="750"/>
    </location>
</feature>
<feature type="coiled-coil region" evidence="1">
    <location>
        <begin position="651"/>
        <end position="685"/>
    </location>
</feature>
<feature type="coiled-coil region" evidence="1">
    <location>
        <begin position="847"/>
        <end position="874"/>
    </location>
</feature>
<dbReference type="EMBL" id="JARSFG010000015">
    <property type="protein sequence ID" value="MEC1179010.1"/>
    <property type="molecule type" value="Genomic_DNA"/>
</dbReference>
<keyword evidence="1" id="KW-0175">Coiled coil</keyword>
<sequence>MIPYVLKIHGVRDFSSCSIALGEADEHILITGPNGVGKSTLTFCIGAILYSAKVEIEGLRSNNLAADKPWNARMTLVFKNEGLARIDGPSFIAFELAVHQPIKNGIIQKEYRILTGETEEQLTNVTSYTSGNTMGRNFSAYREDLRSKYKIDPDLYYLIWYQQEVNQFAAMNPEERFRQFSNMFDIADMQNQWETALESVKEVEREIEHLSSVVRAAESNLRVAENDLTNFQNNRRRLIENGSKYYTFMTLLLQKFTSELEKELAILLQLEEEKKELLQKQTEYSQHEKAAIQHLEKLKAESKEIEKQLAEKKVELEGWQDKASTLRKDYEQLFKQLEAISEKARRLRFDEETTFAKYDATAAQKKQLEEQEKQLQHNETLLKKQEQRIVREQAQIETNHQIFQLQLEKAYKAINLYTSSSHIETLIQQANTKQQEIFKEQQLTIPKINEHEQKIQQLRKKQVRSTRQQQGLQDLRKKGMEAYTLRELIELAPNVSLKLEEKIEAIKYTIFYNGANYRPMNDLYYVSLKQVVPNRIIVNLPQLGLQMRSGLSEQMQNYANKALWWVEQFFIKTPQIENGILFDERGSRGAQEQLQYILSDAAIQQMLQEQESLLASLKQQQTKLDEQYNSNQISIQQLHGEKREIQEAESILLREVELEHYKKQLAQLEEQLSTIYDEQSAIEQKQQQIQKQLAGKAHEFQLLEKECQIYDELGAAAEQQRRLQLLEAQLKTVQKNVTELNQQRGNLVTELTSKTNEVHLQSNETRKLKADVELAIERLTKNDLNSKNNKDRMETLDAEKESLTIKLQELEQILPLEASVMDKAVSMNLGKEALRNGTAQYAAAFENARTEKVNVNAEKNYEVMKNDFDRKKNDLATAEILLEENANRATENEDRLETTINMHLTKINLLFQKYMDKFHFEGKIEKERVIEKTGRIKYLLFVKARKIGHGGDMEDVSVKARHGKVGKGVSGGEESLSSLLFALALLQNLSIAPSYIVLDEFDSALDDERKDKVFDLYAKELKRKLIILSPKGHDSSYYNYFSKAFIIEHDSSIPKSFIRGVEKKGKMLS</sequence>
<reference evidence="2 3" key="1">
    <citation type="submission" date="2023-03" db="EMBL/GenBank/DDBJ databases">
        <title>Bacillus Genome Sequencing.</title>
        <authorList>
            <person name="Dunlap C."/>
        </authorList>
    </citation>
    <scope>NUCLEOTIDE SEQUENCE [LARGE SCALE GENOMIC DNA]</scope>
    <source>
        <strain evidence="2 3">B-59205</strain>
    </source>
</reference>
<feature type="coiled-coil region" evidence="1">
    <location>
        <begin position="186"/>
        <end position="395"/>
    </location>
</feature>
<dbReference type="CDD" id="cd00267">
    <property type="entry name" value="ABC_ATPase"/>
    <property type="match status" value="1"/>
</dbReference>
<protein>
    <recommendedName>
        <fullName evidence="4">Rad50/SbcC-type AAA domain-containing protein</fullName>
    </recommendedName>
</protein>
<dbReference type="AlphaFoldDB" id="A0AAW9NNG1"/>
<evidence type="ECO:0008006" key="4">
    <source>
        <dbReference type="Google" id="ProtNLM"/>
    </source>
</evidence>
<organism evidence="2 3">
    <name type="scientific">Metasolibacillus meyeri</name>
    <dbReference type="NCBI Taxonomy" id="1071052"/>
    <lineage>
        <taxon>Bacteria</taxon>
        <taxon>Bacillati</taxon>
        <taxon>Bacillota</taxon>
        <taxon>Bacilli</taxon>
        <taxon>Bacillales</taxon>
        <taxon>Caryophanaceae</taxon>
        <taxon>Metasolibacillus</taxon>
    </lineage>
</organism>